<dbReference type="GO" id="GO:0004672">
    <property type="term" value="F:protein kinase activity"/>
    <property type="evidence" value="ECO:0007669"/>
    <property type="project" value="InterPro"/>
</dbReference>
<keyword evidence="13" id="KW-1133">Transmembrane helix</keyword>
<keyword evidence="5" id="KW-0150">Chloroplast</keyword>
<evidence type="ECO:0000259" key="16">
    <source>
        <dbReference type="PROSITE" id="PS50011"/>
    </source>
</evidence>
<feature type="domain" description="Protein kinase" evidence="16">
    <location>
        <begin position="1"/>
        <end position="110"/>
    </location>
</feature>
<dbReference type="AlphaFoldDB" id="A0A9P7DT21"/>
<keyword evidence="8" id="KW-0479">Metal-binding</keyword>
<dbReference type="GO" id="GO:0046872">
    <property type="term" value="F:metal ion binding"/>
    <property type="evidence" value="ECO:0007669"/>
    <property type="project" value="UniProtKB-KW"/>
</dbReference>
<evidence type="ECO:0000256" key="13">
    <source>
        <dbReference type="ARBA" id="ARBA00022989"/>
    </source>
</evidence>
<dbReference type="GeneID" id="64631272"/>
<keyword evidence="9" id="KW-0378">Hydrolase</keyword>
<evidence type="ECO:0000256" key="9">
    <source>
        <dbReference type="ARBA" id="ARBA00022801"/>
    </source>
</evidence>
<dbReference type="EMBL" id="JABBWG010000078">
    <property type="protein sequence ID" value="KAG1802470.1"/>
    <property type="molecule type" value="Genomic_DNA"/>
</dbReference>
<name>A0A9P7DT21_9AGAM</name>
<keyword evidence="4" id="KW-0813">Transport</keyword>
<dbReference type="InterPro" id="IPR001245">
    <property type="entry name" value="Ser-Thr/Tyr_kinase_cat_dom"/>
</dbReference>
<evidence type="ECO:0000256" key="4">
    <source>
        <dbReference type="ARBA" id="ARBA00022448"/>
    </source>
</evidence>
<evidence type="ECO:0000313" key="18">
    <source>
        <dbReference type="Proteomes" id="UP000807769"/>
    </source>
</evidence>
<evidence type="ECO:0000256" key="15">
    <source>
        <dbReference type="ARBA" id="ARBA00024013"/>
    </source>
</evidence>
<dbReference type="GO" id="GO:0016020">
    <property type="term" value="C:membrane"/>
    <property type="evidence" value="ECO:0007669"/>
    <property type="project" value="UniProtKB-SubCell"/>
</dbReference>
<keyword evidence="6" id="KW-0934">Plastid</keyword>
<comment type="cofactor">
    <cofactor evidence="1">
        <name>Mg(2+)</name>
        <dbReference type="ChEBI" id="CHEBI:18420"/>
    </cofactor>
</comment>
<dbReference type="Gene3D" id="1.10.510.10">
    <property type="entry name" value="Transferase(Phosphotransferase) domain 1"/>
    <property type="match status" value="1"/>
</dbReference>
<keyword evidence="12" id="KW-0653">Protein transport</keyword>
<dbReference type="SUPFAM" id="SSF52540">
    <property type="entry name" value="P-loop containing nucleoside triphosphate hydrolases"/>
    <property type="match status" value="2"/>
</dbReference>
<evidence type="ECO:0000256" key="6">
    <source>
        <dbReference type="ARBA" id="ARBA00022640"/>
    </source>
</evidence>
<evidence type="ECO:0000256" key="2">
    <source>
        <dbReference type="ARBA" id="ARBA00004167"/>
    </source>
</evidence>
<dbReference type="Pfam" id="PF01926">
    <property type="entry name" value="MMR_HSR1"/>
    <property type="match status" value="2"/>
</dbReference>
<organism evidence="17 18">
    <name type="scientific">Suillus subaureus</name>
    <dbReference type="NCBI Taxonomy" id="48587"/>
    <lineage>
        <taxon>Eukaryota</taxon>
        <taxon>Fungi</taxon>
        <taxon>Dikarya</taxon>
        <taxon>Basidiomycota</taxon>
        <taxon>Agaricomycotina</taxon>
        <taxon>Agaricomycetes</taxon>
        <taxon>Agaricomycetidae</taxon>
        <taxon>Boletales</taxon>
        <taxon>Suillineae</taxon>
        <taxon>Suillaceae</taxon>
        <taxon>Suillus</taxon>
    </lineage>
</organism>
<dbReference type="Pfam" id="PF07714">
    <property type="entry name" value="PK_Tyr_Ser-Thr"/>
    <property type="match status" value="1"/>
</dbReference>
<evidence type="ECO:0000256" key="3">
    <source>
        <dbReference type="ARBA" id="ARBA00008171"/>
    </source>
</evidence>
<dbReference type="InterPro" id="IPR027417">
    <property type="entry name" value="P-loop_NTPase"/>
</dbReference>
<keyword evidence="10" id="KW-1002">Plastid outer membrane</keyword>
<dbReference type="GO" id="GO:0005525">
    <property type="term" value="F:GTP binding"/>
    <property type="evidence" value="ECO:0007669"/>
    <property type="project" value="InterPro"/>
</dbReference>
<keyword evidence="14" id="KW-0472">Membrane</keyword>
<evidence type="ECO:0000256" key="12">
    <source>
        <dbReference type="ARBA" id="ARBA00022927"/>
    </source>
</evidence>
<evidence type="ECO:0000256" key="1">
    <source>
        <dbReference type="ARBA" id="ARBA00001946"/>
    </source>
</evidence>
<dbReference type="PANTHER" id="PTHR10903">
    <property type="entry name" value="GTPASE, IMAP FAMILY MEMBER-RELATED"/>
    <property type="match status" value="1"/>
</dbReference>
<evidence type="ECO:0000313" key="17">
    <source>
        <dbReference type="EMBL" id="KAG1802470.1"/>
    </source>
</evidence>
<dbReference type="Proteomes" id="UP000807769">
    <property type="component" value="Unassembled WGS sequence"/>
</dbReference>
<protein>
    <recommendedName>
        <fullName evidence="16">Protein kinase domain-containing protein</fullName>
    </recommendedName>
</protein>
<evidence type="ECO:0000256" key="7">
    <source>
        <dbReference type="ARBA" id="ARBA00022692"/>
    </source>
</evidence>
<proteinExistence type="inferred from homology"/>
<comment type="subcellular location">
    <subcellularLocation>
        <location evidence="2">Membrane</location>
        <topology evidence="2">Single-pass membrane protein</topology>
    </subcellularLocation>
    <subcellularLocation>
        <location evidence="15">Plastid</location>
        <location evidence="15">Chloroplast outer membrane</location>
    </subcellularLocation>
</comment>
<dbReference type="InterPro" id="IPR006073">
    <property type="entry name" value="GTP-bd"/>
</dbReference>
<evidence type="ECO:0000256" key="10">
    <source>
        <dbReference type="ARBA" id="ARBA00022805"/>
    </source>
</evidence>
<keyword evidence="7" id="KW-0812">Transmembrane</keyword>
<comment type="caution">
    <text evidence="17">The sequence shown here is derived from an EMBL/GenBank/DDBJ whole genome shotgun (WGS) entry which is preliminary data.</text>
</comment>
<comment type="similarity">
    <text evidence="3">Belongs to the protein kinase superfamily. TKL Ser/Thr protein kinase family. ROCO subfamily.</text>
</comment>
<dbReference type="GO" id="GO:0016787">
    <property type="term" value="F:hydrolase activity"/>
    <property type="evidence" value="ECO:0007669"/>
    <property type="project" value="UniProtKB-KW"/>
</dbReference>
<dbReference type="PROSITE" id="PS50011">
    <property type="entry name" value="PROTEIN_KINASE_DOM"/>
    <property type="match status" value="1"/>
</dbReference>
<dbReference type="InterPro" id="IPR000719">
    <property type="entry name" value="Prot_kinase_dom"/>
</dbReference>
<dbReference type="CDD" id="cd00882">
    <property type="entry name" value="Ras_like_GTPase"/>
    <property type="match status" value="1"/>
</dbReference>
<gene>
    <name evidence="17" type="ORF">BJ212DRAFT_1397717</name>
</gene>
<dbReference type="Gene3D" id="3.40.50.300">
    <property type="entry name" value="P-loop containing nucleotide triphosphate hydrolases"/>
    <property type="match status" value="2"/>
</dbReference>
<dbReference type="OrthoDB" id="8954335at2759"/>
<reference evidence="17" key="1">
    <citation type="journal article" date="2020" name="New Phytol.">
        <title>Comparative genomics reveals dynamic genome evolution in host specialist ectomycorrhizal fungi.</title>
        <authorList>
            <person name="Lofgren L.A."/>
            <person name="Nguyen N.H."/>
            <person name="Vilgalys R."/>
            <person name="Ruytinx J."/>
            <person name="Liao H.L."/>
            <person name="Branco S."/>
            <person name="Kuo A."/>
            <person name="LaButti K."/>
            <person name="Lipzen A."/>
            <person name="Andreopoulos W."/>
            <person name="Pangilinan J."/>
            <person name="Riley R."/>
            <person name="Hundley H."/>
            <person name="Na H."/>
            <person name="Barry K."/>
            <person name="Grigoriev I.V."/>
            <person name="Stajich J.E."/>
            <person name="Kennedy P.G."/>
        </authorList>
    </citation>
    <scope>NUCLEOTIDE SEQUENCE</scope>
    <source>
        <strain evidence="17">MN1</strain>
    </source>
</reference>
<evidence type="ECO:0000256" key="14">
    <source>
        <dbReference type="ARBA" id="ARBA00023136"/>
    </source>
</evidence>
<dbReference type="SUPFAM" id="SSF56112">
    <property type="entry name" value="Protein kinase-like (PK-like)"/>
    <property type="match status" value="1"/>
</dbReference>
<dbReference type="GO" id="GO:0005524">
    <property type="term" value="F:ATP binding"/>
    <property type="evidence" value="ECO:0007669"/>
    <property type="project" value="InterPro"/>
</dbReference>
<evidence type="ECO:0000256" key="11">
    <source>
        <dbReference type="ARBA" id="ARBA00022842"/>
    </source>
</evidence>
<sequence length="687" mass="77159">MTTATRTLDSRWRAPEIVGIERDPEKPSFKSDIYALGGVIFFIISGDVPWKEKNSVQICITLSQKAEHPRPDNILDYHWTSIQRCWSWDARNRPDAMEVIECITPKNIIIFGERGAGKSSVINLLAGRKVTETSSDQDSLTLHYDAYGTTIDGIPYRIYDTTGFDDYRTNPSGFLYAITNAHKLAKELREKGGVNLLLYCIKGDIIPPTFITNYRLLYELLFEEKGWFERQAVKHVDHACITTADNPDPKCTEKYEMSRTELGKLISRQAQHWNRGDWSHARAVEADDSSIGQASKADVLRVLTKRCGLGESLAKVVIRNLAPNMVQSSVRTIPPEMAESTIRTIRSEMTESTIQTTPPEIVDSTIQITPPEMVESTIRTIRPEMSESTIQTTPPDIADSTVQAVPPEAVTRTKPDTTFSMPDTPIPEGLQVVKYHSPPKRNKSIVIFGAEAAGKSALVNLMAGENVATTSSDAIVCTQHWEEYPISFAGESYSVFDTMGIDEPQIGIPQYLDAVENAYRLIKMLDEEGGIDLLLFCMRAGRLTATHRSIYRLFNEFLCEKKVPVVLVFTHLEIEPGGMENYWERNRNTFEKYLSPIAGHACITATRGNSPQRYEESRTTIRNVVQRLTADRQRDTLFASLIRKPKELLAGGPLVKRKDLVPLLTKRCGISPDVAKRLADRIRQDVG</sequence>
<keyword evidence="18" id="KW-1185">Reference proteome</keyword>
<dbReference type="GO" id="GO:0015031">
    <property type="term" value="P:protein transport"/>
    <property type="evidence" value="ECO:0007669"/>
    <property type="project" value="UniProtKB-KW"/>
</dbReference>
<dbReference type="InterPro" id="IPR045058">
    <property type="entry name" value="GIMA/IAN/Toc"/>
</dbReference>
<keyword evidence="11" id="KW-0460">Magnesium</keyword>
<accession>A0A9P7DT21</accession>
<evidence type="ECO:0000256" key="8">
    <source>
        <dbReference type="ARBA" id="ARBA00022723"/>
    </source>
</evidence>
<dbReference type="InterPro" id="IPR011009">
    <property type="entry name" value="Kinase-like_dom_sf"/>
</dbReference>
<dbReference type="RefSeq" id="XP_041186289.1">
    <property type="nucleotide sequence ID" value="XM_041337256.1"/>
</dbReference>
<dbReference type="PANTHER" id="PTHR10903:SF135">
    <property type="entry name" value="TRANSLOCASE OF CHLOROPLAST 120, CHLOROPLASTIC-RELATED"/>
    <property type="match status" value="1"/>
</dbReference>
<evidence type="ECO:0000256" key="5">
    <source>
        <dbReference type="ARBA" id="ARBA00022528"/>
    </source>
</evidence>